<sequence>MYLAEDIQRKWQPILEHADLSPIGDATRRSVTAVMLENTERALVEASAHGSYQTLSETAYSSVTPVNAMGGSSSTAGAGGVDTFDPVLISLVRRAMPNLIAYDICGVQPMTGPTGLIFAMRSKYSTQANSTGGYANGNQDNETFYNEVNTAFSTITGNNTTANAAIGVGNNSVSAFTGTIPGASNTTALSSTNTAYGQYNTGKGMVTSTAEALGALGSNTFDFAQMAFSIEKVTVTAQSRALKAEYTMELAQDLKAIHGLDAETELANILSAEILAEINREVVRTINISAVQGAADNTTTAGIFDLDTDSNGRWSVEKFKGLMFQLEREANQIAKQTRRGKGNIVICSSDVASALQMAGVLDYAPALNSNNLQVDDTGNTFAGVLNGRLKVYIDPYAIGGNYLTVGYKGSSAFDAGLFYCPYVPLQMVRAVDPSSFQPKIGFKTRYGMVANPFAEGLNKGSGQLIANVNKYYRRVIVNNLM</sequence>
<dbReference type="Gene3D" id="3.30.2320.40">
    <property type="match status" value="1"/>
</dbReference>
<keyword evidence="3" id="KW-0946">Virion</keyword>
<reference evidence="4" key="1">
    <citation type="submission" date="2020-05" db="EMBL/GenBank/DDBJ databases">
        <authorList>
            <person name="Chiriac C."/>
            <person name="Salcher M."/>
            <person name="Ghai R."/>
            <person name="Kavagutti S V."/>
        </authorList>
    </citation>
    <scope>NUCLEOTIDE SEQUENCE</scope>
</reference>
<comment type="subcellular location">
    <subcellularLocation>
        <location evidence="1">Virion</location>
    </subcellularLocation>
</comment>
<dbReference type="InterPro" id="IPR010762">
    <property type="entry name" value="Gp23/Gp24_T4-like"/>
</dbReference>
<protein>
    <submittedName>
        <fullName evidence="4">Major capsid protein</fullName>
    </submittedName>
</protein>
<keyword evidence="2" id="KW-0167">Capsid protein</keyword>
<organism evidence="4">
    <name type="scientific">uncultured Caudovirales phage</name>
    <dbReference type="NCBI Taxonomy" id="2100421"/>
    <lineage>
        <taxon>Viruses</taxon>
        <taxon>Duplodnaviria</taxon>
        <taxon>Heunggongvirae</taxon>
        <taxon>Uroviricota</taxon>
        <taxon>Caudoviricetes</taxon>
        <taxon>Peduoviridae</taxon>
        <taxon>Maltschvirus</taxon>
        <taxon>Maltschvirus maltsch</taxon>
    </lineage>
</organism>
<evidence type="ECO:0000256" key="1">
    <source>
        <dbReference type="ARBA" id="ARBA00004328"/>
    </source>
</evidence>
<proteinExistence type="predicted"/>
<evidence type="ECO:0000313" key="4">
    <source>
        <dbReference type="EMBL" id="CAB4182182.1"/>
    </source>
</evidence>
<dbReference type="Pfam" id="PF07068">
    <property type="entry name" value="Gp23"/>
    <property type="match status" value="1"/>
</dbReference>
<dbReference type="EMBL" id="LR797022">
    <property type="protein sequence ID" value="CAB4182182.1"/>
    <property type="molecule type" value="Genomic_DNA"/>
</dbReference>
<gene>
    <name evidence="4" type="ORF">UFOVP1071_171</name>
</gene>
<dbReference type="GO" id="GO:0019028">
    <property type="term" value="C:viral capsid"/>
    <property type="evidence" value="ECO:0007669"/>
    <property type="project" value="UniProtKB-KW"/>
</dbReference>
<evidence type="ECO:0000256" key="2">
    <source>
        <dbReference type="ARBA" id="ARBA00022561"/>
    </source>
</evidence>
<name>A0A6J5QF68_9CAUD</name>
<evidence type="ECO:0000256" key="3">
    <source>
        <dbReference type="ARBA" id="ARBA00022844"/>
    </source>
</evidence>
<accession>A0A6J5QF68</accession>